<feature type="region of interest" description="Disordered" evidence="5">
    <location>
        <begin position="801"/>
        <end position="842"/>
    </location>
</feature>
<keyword evidence="3 6" id="KW-1133">Transmembrane helix</keyword>
<feature type="transmembrane region" description="Helical" evidence="6">
    <location>
        <begin position="193"/>
        <end position="213"/>
    </location>
</feature>
<keyword evidence="2 6" id="KW-0812">Transmembrane</keyword>
<dbReference type="EMBL" id="JAACJL010000015">
    <property type="protein sequence ID" value="KAF4620809.1"/>
    <property type="molecule type" value="Genomic_DNA"/>
</dbReference>
<dbReference type="InterPro" id="IPR006685">
    <property type="entry name" value="MscS_channel_2nd"/>
</dbReference>
<evidence type="ECO:0000256" key="1">
    <source>
        <dbReference type="ARBA" id="ARBA00004370"/>
    </source>
</evidence>
<feature type="region of interest" description="Disordered" evidence="5">
    <location>
        <begin position="753"/>
        <end position="773"/>
    </location>
</feature>
<feature type="domain" description="EF-hand" evidence="7">
    <location>
        <begin position="440"/>
        <end position="475"/>
    </location>
</feature>
<feature type="transmembrane region" description="Helical" evidence="6">
    <location>
        <begin position="150"/>
        <end position="173"/>
    </location>
</feature>
<dbReference type="PANTHER" id="PTHR31323:SF15">
    <property type="entry name" value="MECHANOSENSITIVE ION CHANNEL PROTEIN MSY1"/>
    <property type="match status" value="1"/>
</dbReference>
<feature type="region of interest" description="Disordered" evidence="5">
    <location>
        <begin position="1"/>
        <end position="109"/>
    </location>
</feature>
<gene>
    <name evidence="8" type="ORF">D9613_000693</name>
</gene>
<comment type="subcellular location">
    <subcellularLocation>
        <location evidence="1">Membrane</location>
    </subcellularLocation>
</comment>
<evidence type="ECO:0000256" key="2">
    <source>
        <dbReference type="ARBA" id="ARBA00022692"/>
    </source>
</evidence>
<dbReference type="InterPro" id="IPR010920">
    <property type="entry name" value="LSM_dom_sf"/>
</dbReference>
<evidence type="ECO:0000313" key="9">
    <source>
        <dbReference type="Proteomes" id="UP000521872"/>
    </source>
</evidence>
<dbReference type="InterPro" id="IPR002048">
    <property type="entry name" value="EF_hand_dom"/>
</dbReference>
<evidence type="ECO:0000256" key="3">
    <source>
        <dbReference type="ARBA" id="ARBA00022989"/>
    </source>
</evidence>
<dbReference type="AlphaFoldDB" id="A0A8H4R008"/>
<dbReference type="GO" id="GO:0005262">
    <property type="term" value="F:calcium channel activity"/>
    <property type="evidence" value="ECO:0007669"/>
    <property type="project" value="TreeGrafter"/>
</dbReference>
<dbReference type="Gene3D" id="2.30.30.60">
    <property type="match status" value="1"/>
</dbReference>
<proteinExistence type="predicted"/>
<dbReference type="Pfam" id="PF00924">
    <property type="entry name" value="MS_channel_2nd"/>
    <property type="match status" value="1"/>
</dbReference>
<evidence type="ECO:0000256" key="6">
    <source>
        <dbReference type="SAM" id="Phobius"/>
    </source>
</evidence>
<reference evidence="8 9" key="1">
    <citation type="submission" date="2019-12" db="EMBL/GenBank/DDBJ databases">
        <authorList>
            <person name="Floudas D."/>
            <person name="Bentzer J."/>
            <person name="Ahren D."/>
            <person name="Johansson T."/>
            <person name="Persson P."/>
            <person name="Tunlid A."/>
        </authorList>
    </citation>
    <scope>NUCLEOTIDE SEQUENCE [LARGE SCALE GENOMIC DNA]</scope>
    <source>
        <strain evidence="8 9">CBS 102.39</strain>
    </source>
</reference>
<dbReference type="Pfam" id="PF25886">
    <property type="entry name" value="Msy1"/>
    <property type="match status" value="1"/>
</dbReference>
<evidence type="ECO:0000313" key="8">
    <source>
        <dbReference type="EMBL" id="KAF4620809.1"/>
    </source>
</evidence>
<dbReference type="PROSITE" id="PS50222">
    <property type="entry name" value="EF_HAND_2"/>
    <property type="match status" value="1"/>
</dbReference>
<dbReference type="InterPro" id="IPR023408">
    <property type="entry name" value="MscS_beta-dom_sf"/>
</dbReference>
<dbReference type="GO" id="GO:0016020">
    <property type="term" value="C:membrane"/>
    <property type="evidence" value="ECO:0007669"/>
    <property type="project" value="UniProtKB-SubCell"/>
</dbReference>
<dbReference type="GO" id="GO:0006874">
    <property type="term" value="P:intracellular calcium ion homeostasis"/>
    <property type="evidence" value="ECO:0007669"/>
    <property type="project" value="TreeGrafter"/>
</dbReference>
<organism evidence="8 9">
    <name type="scientific">Agrocybe pediades</name>
    <dbReference type="NCBI Taxonomy" id="84607"/>
    <lineage>
        <taxon>Eukaryota</taxon>
        <taxon>Fungi</taxon>
        <taxon>Dikarya</taxon>
        <taxon>Basidiomycota</taxon>
        <taxon>Agaricomycotina</taxon>
        <taxon>Agaricomycetes</taxon>
        <taxon>Agaricomycetidae</taxon>
        <taxon>Agaricales</taxon>
        <taxon>Agaricineae</taxon>
        <taxon>Strophariaceae</taxon>
        <taxon>Agrocybe</taxon>
    </lineage>
</organism>
<name>A0A8H4R008_9AGAR</name>
<keyword evidence="9" id="KW-1185">Reference proteome</keyword>
<feature type="transmembrane region" description="Helical" evidence="6">
    <location>
        <begin position="493"/>
        <end position="513"/>
    </location>
</feature>
<dbReference type="SUPFAM" id="SSF50182">
    <property type="entry name" value="Sm-like ribonucleoproteins"/>
    <property type="match status" value="1"/>
</dbReference>
<feature type="transmembrane region" description="Helical" evidence="6">
    <location>
        <begin position="284"/>
        <end position="302"/>
    </location>
</feature>
<dbReference type="GO" id="GO:0005509">
    <property type="term" value="F:calcium ion binding"/>
    <property type="evidence" value="ECO:0007669"/>
    <property type="project" value="InterPro"/>
</dbReference>
<feature type="transmembrane region" description="Helical" evidence="6">
    <location>
        <begin position="241"/>
        <end position="264"/>
    </location>
</feature>
<sequence length="842" mass="94201">MPSPKFTPLHINDSQERLVDPRYNNFDRQPTDNRLRTDTMAYPPQRPPFEHQNSSTTDFSAGHGPGMPIPLSGVNHTPSPGLPYDPERANSTTSLTGQGAKHRKPHWGNSERAYSELDDSRSAGYHQSQPEFRLPDGEVPKTKVGKLYSYLLGVSIVTRWILFIVPVLGIVWIPGILGLTSFPNARVWGIKLIWWSIWLSVVWGGWWAALAVARVMPSVIRATIGVVAVSTRRYIDWMQALHRYIAIFAWTLAMWASFTPLISIHQAGGTGPKSVNAVNLIRQLLFSVFLCAAVLLFEKFSIQWIAGKFHERSYADRIADQKFAVKTLVTLYRNSTDIPGRSDTLRATHDRNVSVNPMRLFRKFREGVRLATTTTATVFGNVASEIAGSSVLQPNSPQAVIKTALESANKSRLLARRLFYSFAKKQADYLLVEDIERFFPTKEDAILAFALFDKDSNGDASREEIEMACLDFHREQLSIENSMRDLDSAVGRLDNIFMSVYVIIAALIIAIGLEAQVATLVTGAGTLILGLSWLIGGSLQEVLTSIIFLFIKHPYDVGDRVVINKEIYTVKEIRLLSTVFLDGNNGSVQAPNNQLNTQFIQNIRRSPQMSETFTFDVAYSTSFEDLEKLRTKMLEFVTAERRDYQPVFDVKVKGKLEIKIQLFSPLVPPTDLVAYFSIIDFPDQARLSLSADIKYKSNGQQAALKSKRRNKWICALKATLAEVKIYGPGGDPNPPPGVTRYTEVPWDLIQAEDRKKGAQKPTSPLDDKLPPSAGWKLDDKNAMYFDSADSVFGDTAEVHMTNPRRDLSQLNVGPTATQQAAPRSQQTAPPPHPADVFEMRPR</sequence>
<evidence type="ECO:0000256" key="5">
    <source>
        <dbReference type="SAM" id="MobiDB-lite"/>
    </source>
</evidence>
<evidence type="ECO:0000259" key="7">
    <source>
        <dbReference type="PROSITE" id="PS50222"/>
    </source>
</evidence>
<protein>
    <recommendedName>
        <fullName evidence="7">EF-hand domain-containing protein</fullName>
    </recommendedName>
</protein>
<comment type="caution">
    <text evidence="8">The sequence shown here is derived from an EMBL/GenBank/DDBJ whole genome shotgun (WGS) entry which is preliminary data.</text>
</comment>
<feature type="transmembrane region" description="Helical" evidence="6">
    <location>
        <begin position="525"/>
        <end position="551"/>
    </location>
</feature>
<evidence type="ECO:0000256" key="4">
    <source>
        <dbReference type="ARBA" id="ARBA00023136"/>
    </source>
</evidence>
<dbReference type="InterPro" id="IPR058650">
    <property type="entry name" value="Msy1/2-like"/>
</dbReference>
<dbReference type="PANTHER" id="PTHR31323">
    <property type="entry name" value="MECHANOSENSITIVE ION CHANNEL PROTEIN MSY2"/>
    <property type="match status" value="1"/>
</dbReference>
<accession>A0A8H4R008</accession>
<feature type="compositionally biased region" description="Polar residues" evidence="5">
    <location>
        <begin position="808"/>
        <end position="827"/>
    </location>
</feature>
<dbReference type="Proteomes" id="UP000521872">
    <property type="component" value="Unassembled WGS sequence"/>
</dbReference>
<keyword evidence="4 6" id="KW-0472">Membrane</keyword>